<reference evidence="10" key="1">
    <citation type="journal article" date="2023" name="IScience">
        <title>Live-bearing cockroach genome reveals convergent evolutionary mechanisms linked to viviparity in insects and beyond.</title>
        <authorList>
            <person name="Fouks B."/>
            <person name="Harrison M.C."/>
            <person name="Mikhailova A.A."/>
            <person name="Marchal E."/>
            <person name="English S."/>
            <person name="Carruthers M."/>
            <person name="Jennings E.C."/>
            <person name="Chiamaka E.L."/>
            <person name="Frigard R.A."/>
            <person name="Pippel M."/>
            <person name="Attardo G.M."/>
            <person name="Benoit J.B."/>
            <person name="Bornberg-Bauer E."/>
            <person name="Tobe S.S."/>
        </authorList>
    </citation>
    <scope>NUCLEOTIDE SEQUENCE</scope>
    <source>
        <strain evidence="10">Stay&amp;Tobe</strain>
    </source>
</reference>
<dbReference type="PANTHER" id="PTHR21072:SF13">
    <property type="entry name" value="GPI TRANSAMIDASE COMPONENT PIG-S"/>
    <property type="match status" value="1"/>
</dbReference>
<keyword evidence="4" id="KW-0337">GPI-anchor biosynthesis</keyword>
<dbReference type="Proteomes" id="UP001233999">
    <property type="component" value="Unassembled WGS sequence"/>
</dbReference>
<keyword evidence="8" id="KW-0472">Membrane</keyword>
<reference evidence="10" key="2">
    <citation type="submission" date="2023-05" db="EMBL/GenBank/DDBJ databases">
        <authorList>
            <person name="Fouks B."/>
        </authorList>
    </citation>
    <scope>NUCLEOTIDE SEQUENCE</scope>
    <source>
        <strain evidence="10">Stay&amp;Tobe</strain>
        <tissue evidence="10">Testes</tissue>
    </source>
</reference>
<keyword evidence="11" id="KW-1185">Reference proteome</keyword>
<protein>
    <submittedName>
        <fullName evidence="10">Uncharacterized protein</fullName>
    </submittedName>
</protein>
<evidence type="ECO:0000256" key="3">
    <source>
        <dbReference type="ARBA" id="ARBA00005316"/>
    </source>
</evidence>
<evidence type="ECO:0000256" key="8">
    <source>
        <dbReference type="ARBA" id="ARBA00023136"/>
    </source>
</evidence>
<evidence type="ECO:0000313" key="10">
    <source>
        <dbReference type="EMBL" id="KAJ9591062.1"/>
    </source>
</evidence>
<evidence type="ECO:0000256" key="6">
    <source>
        <dbReference type="ARBA" id="ARBA00022824"/>
    </source>
</evidence>
<evidence type="ECO:0000256" key="5">
    <source>
        <dbReference type="ARBA" id="ARBA00022692"/>
    </source>
</evidence>
<dbReference type="AlphaFoldDB" id="A0AAD8A3H4"/>
<organism evidence="10 11">
    <name type="scientific">Diploptera punctata</name>
    <name type="common">Pacific beetle cockroach</name>
    <dbReference type="NCBI Taxonomy" id="6984"/>
    <lineage>
        <taxon>Eukaryota</taxon>
        <taxon>Metazoa</taxon>
        <taxon>Ecdysozoa</taxon>
        <taxon>Arthropoda</taxon>
        <taxon>Hexapoda</taxon>
        <taxon>Insecta</taxon>
        <taxon>Pterygota</taxon>
        <taxon>Neoptera</taxon>
        <taxon>Polyneoptera</taxon>
        <taxon>Dictyoptera</taxon>
        <taxon>Blattodea</taxon>
        <taxon>Blaberoidea</taxon>
        <taxon>Blaberidae</taxon>
        <taxon>Diplopterinae</taxon>
        <taxon>Diploptera</taxon>
    </lineage>
</organism>
<proteinExistence type="inferred from homology"/>
<dbReference type="PANTHER" id="PTHR21072">
    <property type="entry name" value="GPI TRANSAMIDASE COMPONENT PIG-S"/>
    <property type="match status" value="1"/>
</dbReference>
<sequence length="123" mass="14177">MGVFLAQMRLLMGIPELDPVPRADRVPLLTTSLRQWELDSLFRVRTLEQLTSAKLTLQIPYFKRVDSIERAAEFLTVGKLMEAFNESKNAFLSAEAEFTDPSLLALLYFPDDQNFFIFLLLIF</sequence>
<comment type="pathway">
    <text evidence="2">Glycolipid biosynthesis; glycosylphosphatidylinositol-anchor biosynthesis.</text>
</comment>
<evidence type="ECO:0000256" key="1">
    <source>
        <dbReference type="ARBA" id="ARBA00004477"/>
    </source>
</evidence>
<dbReference type="GO" id="GO:0042765">
    <property type="term" value="C:GPI-anchor transamidase complex"/>
    <property type="evidence" value="ECO:0007669"/>
    <property type="project" value="InterPro"/>
</dbReference>
<comment type="caution">
    <text evidence="10">The sequence shown here is derived from an EMBL/GenBank/DDBJ whole genome shotgun (WGS) entry which is preliminary data.</text>
</comment>
<gene>
    <name evidence="10" type="ORF">L9F63_027729</name>
</gene>
<dbReference type="InterPro" id="IPR019540">
    <property type="entry name" value="PtdIno-glycan_biosynth_class_S"/>
</dbReference>
<keyword evidence="5" id="KW-0812">Transmembrane</keyword>
<name>A0AAD8A3H4_DIPPU</name>
<dbReference type="GO" id="GO:0006506">
    <property type="term" value="P:GPI anchor biosynthetic process"/>
    <property type="evidence" value="ECO:0007669"/>
    <property type="project" value="UniProtKB-KW"/>
</dbReference>
<evidence type="ECO:0000256" key="9">
    <source>
        <dbReference type="ARBA" id="ARBA00023180"/>
    </source>
</evidence>
<comment type="similarity">
    <text evidence="3">Belongs to the PIGS family.</text>
</comment>
<keyword evidence="6" id="KW-0256">Endoplasmic reticulum</keyword>
<keyword evidence="7" id="KW-1133">Transmembrane helix</keyword>
<evidence type="ECO:0000256" key="7">
    <source>
        <dbReference type="ARBA" id="ARBA00022989"/>
    </source>
</evidence>
<evidence type="ECO:0000256" key="4">
    <source>
        <dbReference type="ARBA" id="ARBA00022502"/>
    </source>
</evidence>
<accession>A0AAD8A3H4</accession>
<dbReference type="EMBL" id="JASPKZ010003916">
    <property type="protein sequence ID" value="KAJ9591062.1"/>
    <property type="molecule type" value="Genomic_DNA"/>
</dbReference>
<evidence type="ECO:0000256" key="2">
    <source>
        <dbReference type="ARBA" id="ARBA00004687"/>
    </source>
</evidence>
<dbReference type="Pfam" id="PF10510">
    <property type="entry name" value="PIG-S"/>
    <property type="match status" value="2"/>
</dbReference>
<comment type="subcellular location">
    <subcellularLocation>
        <location evidence="1">Endoplasmic reticulum membrane</location>
        <topology evidence="1">Multi-pass membrane protein</topology>
    </subcellularLocation>
</comment>
<keyword evidence="9" id="KW-0325">Glycoprotein</keyword>
<dbReference type="GO" id="GO:0016255">
    <property type="term" value="P:attachment of GPI anchor to protein"/>
    <property type="evidence" value="ECO:0007669"/>
    <property type="project" value="InterPro"/>
</dbReference>
<feature type="non-terminal residue" evidence="10">
    <location>
        <position position="1"/>
    </location>
</feature>
<evidence type="ECO:0000313" key="11">
    <source>
        <dbReference type="Proteomes" id="UP001233999"/>
    </source>
</evidence>